<dbReference type="GO" id="GO:0016746">
    <property type="term" value="F:acyltransferase activity"/>
    <property type="evidence" value="ECO:0007669"/>
    <property type="project" value="UniProtKB-KW"/>
</dbReference>
<proteinExistence type="predicted"/>
<dbReference type="CDD" id="cd07984">
    <property type="entry name" value="LPLAT_LABLAT-like"/>
    <property type="match status" value="1"/>
</dbReference>
<evidence type="ECO:0000313" key="8">
    <source>
        <dbReference type="Proteomes" id="UP000606494"/>
    </source>
</evidence>
<comment type="subcellular location">
    <subcellularLocation>
        <location evidence="1">Cell inner membrane</location>
    </subcellularLocation>
</comment>
<keyword evidence="4" id="KW-0808">Transferase</keyword>
<evidence type="ECO:0000313" key="7">
    <source>
        <dbReference type="EMBL" id="MBD1424238.1"/>
    </source>
</evidence>
<dbReference type="EMBL" id="JACNYK010000001">
    <property type="protein sequence ID" value="MBD1424238.1"/>
    <property type="molecule type" value="Genomic_DNA"/>
</dbReference>
<sequence length="249" mass="29708">MLGYFIGHIYKYRLSVCIQNLARAFPNLSYRDISRHRRNFYKNFGRILWENFYPNRIKLQLADSALETINWVTKQQRQTIFLLGHYGNWEVLSKLPEHTDMPVQALYKPLKNNLFNSFVYKKRTRYGARLLPATQALRILLREKQTPSITFFIADQFPGHDNGIAVNFLQQRTFMFAGAEQLAKRIDAYVGYVELKPLHKQRWEINIKIICEHAADTTDGQITRTFAHMLEESIQRDPSWWLWTHRRWK</sequence>
<dbReference type="PANTHER" id="PTHR30606">
    <property type="entry name" value="LIPID A BIOSYNTHESIS LAUROYL ACYLTRANSFERASE"/>
    <property type="match status" value="1"/>
</dbReference>
<reference evidence="7 8" key="1">
    <citation type="submission" date="2020-08" db="EMBL/GenBank/DDBJ databases">
        <title>Sphingobacterium sp. DN00404 isolated from aquaculture water.</title>
        <authorList>
            <person name="Zhang M."/>
        </authorList>
    </citation>
    <scope>NUCLEOTIDE SEQUENCE [LARGE SCALE GENOMIC DNA]</scope>
    <source>
        <strain evidence="7 8">KCTC 32294</strain>
    </source>
</reference>
<keyword evidence="3" id="KW-0997">Cell inner membrane</keyword>
<protein>
    <submittedName>
        <fullName evidence="7">Lysophospholipid acyltransferase family protein</fullName>
    </submittedName>
</protein>
<evidence type="ECO:0000256" key="3">
    <source>
        <dbReference type="ARBA" id="ARBA00022519"/>
    </source>
</evidence>
<evidence type="ECO:0000256" key="2">
    <source>
        <dbReference type="ARBA" id="ARBA00022475"/>
    </source>
</evidence>
<dbReference type="Pfam" id="PF03279">
    <property type="entry name" value="Lip_A_acyltrans"/>
    <property type="match status" value="1"/>
</dbReference>
<evidence type="ECO:0000256" key="5">
    <source>
        <dbReference type="ARBA" id="ARBA00023136"/>
    </source>
</evidence>
<evidence type="ECO:0000256" key="6">
    <source>
        <dbReference type="ARBA" id="ARBA00023315"/>
    </source>
</evidence>
<gene>
    <name evidence="7" type="ORF">H8B17_01485</name>
</gene>
<dbReference type="InterPro" id="IPR004960">
    <property type="entry name" value="LipA_acyltrans"/>
</dbReference>
<dbReference type="PANTHER" id="PTHR30606:SF10">
    <property type="entry name" value="PHOSPHATIDYLINOSITOL MANNOSIDE ACYLTRANSFERASE"/>
    <property type="match status" value="1"/>
</dbReference>
<keyword evidence="6 7" id="KW-0012">Acyltransferase</keyword>
<keyword evidence="8" id="KW-1185">Reference proteome</keyword>
<organism evidence="7 8">
    <name type="scientific">Sphingobacterium arenae</name>
    <dbReference type="NCBI Taxonomy" id="1280598"/>
    <lineage>
        <taxon>Bacteria</taxon>
        <taxon>Pseudomonadati</taxon>
        <taxon>Bacteroidota</taxon>
        <taxon>Sphingobacteriia</taxon>
        <taxon>Sphingobacteriales</taxon>
        <taxon>Sphingobacteriaceae</taxon>
        <taxon>Sphingobacterium</taxon>
    </lineage>
</organism>
<keyword evidence="2" id="KW-1003">Cell membrane</keyword>
<evidence type="ECO:0000256" key="4">
    <source>
        <dbReference type="ARBA" id="ARBA00022679"/>
    </source>
</evidence>
<comment type="caution">
    <text evidence="7">The sequence shown here is derived from an EMBL/GenBank/DDBJ whole genome shotgun (WGS) entry which is preliminary data.</text>
</comment>
<evidence type="ECO:0000256" key="1">
    <source>
        <dbReference type="ARBA" id="ARBA00004533"/>
    </source>
</evidence>
<keyword evidence="5" id="KW-0472">Membrane</keyword>
<accession>A0ABR7XYW7</accession>
<dbReference type="Proteomes" id="UP000606494">
    <property type="component" value="Unassembled WGS sequence"/>
</dbReference>
<dbReference type="RefSeq" id="WP_190307403.1">
    <property type="nucleotide sequence ID" value="NZ_JACNYK010000001.1"/>
</dbReference>
<name>A0ABR7XYW7_9SPHI</name>